<feature type="domain" description="N-acetyltransferase" evidence="2">
    <location>
        <begin position="3"/>
        <end position="186"/>
    </location>
</feature>
<evidence type="ECO:0000259" key="2">
    <source>
        <dbReference type="PROSITE" id="PS51186"/>
    </source>
</evidence>
<dbReference type="STRING" id="936756.ATE80_16905"/>
<dbReference type="GO" id="GO:0008080">
    <property type="term" value="F:N-acetyltransferase activity"/>
    <property type="evidence" value="ECO:0007669"/>
    <property type="project" value="InterPro"/>
</dbReference>
<proteinExistence type="predicted"/>
<gene>
    <name evidence="3" type="ORF">ATE80_16905</name>
</gene>
<dbReference type="CDD" id="cd04301">
    <property type="entry name" value="NAT_SF"/>
    <property type="match status" value="1"/>
</dbReference>
<comment type="caution">
    <text evidence="3">The sequence shown here is derived from an EMBL/GenBank/DDBJ whole genome shotgun (WGS) entry which is preliminary data.</text>
</comment>
<reference evidence="3 4" key="1">
    <citation type="submission" date="2015-11" db="EMBL/GenBank/DDBJ databases">
        <title>Genome-wide analysis reveals the secondary metabolome in Streptomyces kanasensis ZX01.</title>
        <authorList>
            <person name="Zhang G."/>
            <person name="Han L."/>
            <person name="Feng J."/>
            <person name="Zhang X."/>
        </authorList>
    </citation>
    <scope>NUCLEOTIDE SEQUENCE [LARGE SCALE GENOMIC DNA]</scope>
    <source>
        <strain evidence="3 4">ZX01</strain>
    </source>
</reference>
<dbReference type="PROSITE" id="PS51186">
    <property type="entry name" value="GNAT"/>
    <property type="match status" value="1"/>
</dbReference>
<protein>
    <submittedName>
        <fullName evidence="3">Acetyltransferase</fullName>
    </submittedName>
</protein>
<dbReference type="OrthoDB" id="9799092at2"/>
<dbReference type="PANTHER" id="PTHR13947:SF37">
    <property type="entry name" value="LD18367P"/>
    <property type="match status" value="1"/>
</dbReference>
<dbReference type="Gene3D" id="3.40.630.30">
    <property type="match status" value="1"/>
</dbReference>
<dbReference type="InterPro" id="IPR016181">
    <property type="entry name" value="Acyl_CoA_acyltransferase"/>
</dbReference>
<evidence type="ECO:0000313" key="3">
    <source>
        <dbReference type="EMBL" id="KUH37722.1"/>
    </source>
</evidence>
<dbReference type="SUPFAM" id="SSF55729">
    <property type="entry name" value="Acyl-CoA N-acyltransferases (Nat)"/>
    <property type="match status" value="1"/>
</dbReference>
<keyword evidence="4" id="KW-1185">Reference proteome</keyword>
<dbReference type="InterPro" id="IPR000182">
    <property type="entry name" value="GNAT_dom"/>
</dbReference>
<name>A0A100Y4U5_9ACTN</name>
<dbReference type="PANTHER" id="PTHR13947">
    <property type="entry name" value="GNAT FAMILY N-ACETYLTRANSFERASE"/>
    <property type="match status" value="1"/>
</dbReference>
<organism evidence="3 4">
    <name type="scientific">Streptomyces kanasensis</name>
    <dbReference type="NCBI Taxonomy" id="936756"/>
    <lineage>
        <taxon>Bacteria</taxon>
        <taxon>Bacillati</taxon>
        <taxon>Actinomycetota</taxon>
        <taxon>Actinomycetes</taxon>
        <taxon>Kitasatosporales</taxon>
        <taxon>Streptomycetaceae</taxon>
        <taxon>Streptomyces</taxon>
    </lineage>
</organism>
<evidence type="ECO:0000256" key="1">
    <source>
        <dbReference type="ARBA" id="ARBA00022679"/>
    </source>
</evidence>
<accession>A0A100Y4U5</accession>
<dbReference type="RefSeq" id="WP_058943040.1">
    <property type="nucleotide sequence ID" value="NZ_LNSV01000040.1"/>
</dbReference>
<dbReference type="Proteomes" id="UP000054011">
    <property type="component" value="Unassembled WGS sequence"/>
</dbReference>
<dbReference type="EMBL" id="LNSV01000040">
    <property type="protein sequence ID" value="KUH37722.1"/>
    <property type="molecule type" value="Genomic_DNA"/>
</dbReference>
<dbReference type="Pfam" id="PF00583">
    <property type="entry name" value="Acetyltransf_1"/>
    <property type="match status" value="1"/>
</dbReference>
<dbReference type="AlphaFoldDB" id="A0A100Y4U5"/>
<dbReference type="InterPro" id="IPR050769">
    <property type="entry name" value="NAT_camello-type"/>
</dbReference>
<keyword evidence="1 3" id="KW-0808">Transferase</keyword>
<sequence length="202" mass="21818">MTYAVRPVRAEEWREARELRLASLRDPLAHLAFLDTYEEAAARPDAHWRGRTERAAAGAGARQFVAVGPDGRWVGTVTALLERQGGDVLLGEPAEVDQTHLVGVYVRPGARGSGVAEALMRAAVRWSWSLREPVVRRVRLYVHERNARAAALYRKAGFRPSGAIISLERGPEPGEAGAVEVEYELLRSGASADVAEGAGAGA</sequence>
<evidence type="ECO:0000313" key="4">
    <source>
        <dbReference type="Proteomes" id="UP000054011"/>
    </source>
</evidence>